<evidence type="ECO:0000313" key="3">
    <source>
        <dbReference type="Proteomes" id="UP001165090"/>
    </source>
</evidence>
<dbReference type="EMBL" id="BSDZ01000026">
    <property type="protein sequence ID" value="GLI65889.1"/>
    <property type="molecule type" value="Genomic_DNA"/>
</dbReference>
<gene>
    <name evidence="2" type="ORF">VaNZ11_009528</name>
</gene>
<name>A0ABQ5S8A2_9CHLO</name>
<feature type="region of interest" description="Disordered" evidence="1">
    <location>
        <begin position="257"/>
        <end position="291"/>
    </location>
</feature>
<feature type="non-terminal residue" evidence="2">
    <location>
        <position position="291"/>
    </location>
</feature>
<sequence length="291" mass="32746">MAGMAQGNDRRLGFSHATPDDFRRRYDGITLQEPSNLLPCFKYKKASSVIWDLAASSFDCVASTFMFGNYERGLQIAIAPIFATVAAVLDRELKCECYLKSVKAKGAADYVFQNRIGRQKNNVINTLVIELKDDLDKKYENNRAQLLFELIAAWEWNFKKKKVNKTDAWRIPVWGILLDRYHAEVFKLEKIDQYTKVPSIWCSRRLSLFKKIENPARVVPSDDLPLVFHYILQAVNDKCVAWSEEIWQDKASEIRNDARAADGSSGTQGGSGSGPMPRGRKPTLGAAAGAA</sequence>
<accession>A0ABQ5S8A2</accession>
<proteinExistence type="predicted"/>
<keyword evidence="3" id="KW-1185">Reference proteome</keyword>
<comment type="caution">
    <text evidence="2">The sequence shown here is derived from an EMBL/GenBank/DDBJ whole genome shotgun (WGS) entry which is preliminary data.</text>
</comment>
<organism evidence="2 3">
    <name type="scientific">Volvox africanus</name>
    <dbReference type="NCBI Taxonomy" id="51714"/>
    <lineage>
        <taxon>Eukaryota</taxon>
        <taxon>Viridiplantae</taxon>
        <taxon>Chlorophyta</taxon>
        <taxon>core chlorophytes</taxon>
        <taxon>Chlorophyceae</taxon>
        <taxon>CS clade</taxon>
        <taxon>Chlamydomonadales</taxon>
        <taxon>Volvocaceae</taxon>
        <taxon>Volvox</taxon>
    </lineage>
</organism>
<reference evidence="2 3" key="1">
    <citation type="journal article" date="2023" name="IScience">
        <title>Expanded male sex-determining region conserved during the evolution of homothallism in the green alga Volvox.</title>
        <authorList>
            <person name="Yamamoto K."/>
            <person name="Matsuzaki R."/>
            <person name="Mahakham W."/>
            <person name="Heman W."/>
            <person name="Sekimoto H."/>
            <person name="Kawachi M."/>
            <person name="Minakuchi Y."/>
            <person name="Toyoda A."/>
            <person name="Nozaki H."/>
        </authorList>
    </citation>
    <scope>NUCLEOTIDE SEQUENCE [LARGE SCALE GENOMIC DNA]</scope>
    <source>
        <strain evidence="2 3">NIES-4468</strain>
    </source>
</reference>
<evidence type="ECO:0000256" key="1">
    <source>
        <dbReference type="SAM" id="MobiDB-lite"/>
    </source>
</evidence>
<dbReference type="Proteomes" id="UP001165090">
    <property type="component" value="Unassembled WGS sequence"/>
</dbReference>
<evidence type="ECO:0000313" key="2">
    <source>
        <dbReference type="EMBL" id="GLI65889.1"/>
    </source>
</evidence>
<protein>
    <submittedName>
        <fullName evidence="2">Uncharacterized protein</fullName>
    </submittedName>
</protein>